<dbReference type="InterPro" id="IPR012505">
    <property type="entry name" value="YbbR"/>
</dbReference>
<dbReference type="Gene3D" id="2.170.120.40">
    <property type="entry name" value="YbbR-like domain"/>
    <property type="match status" value="2"/>
</dbReference>
<dbReference type="PANTHER" id="PTHR37804:SF1">
    <property type="entry name" value="CDAA REGULATORY PROTEIN CDAR"/>
    <property type="match status" value="1"/>
</dbReference>
<comment type="caution">
    <text evidence="1">The sequence shown here is derived from an EMBL/GenBank/DDBJ whole genome shotgun (WGS) entry which is preliminary data.</text>
</comment>
<dbReference type="Proteomes" id="UP000294919">
    <property type="component" value="Unassembled WGS sequence"/>
</dbReference>
<dbReference type="InterPro" id="IPR053154">
    <property type="entry name" value="c-di-AMP_regulator"/>
</dbReference>
<proteinExistence type="predicted"/>
<dbReference type="Pfam" id="PF07949">
    <property type="entry name" value="YbbR"/>
    <property type="match status" value="3"/>
</dbReference>
<dbReference type="AlphaFoldDB" id="A0A4R2KM59"/>
<organism evidence="1 2">
    <name type="scientific">Marinisporobacter balticus</name>
    <dbReference type="NCBI Taxonomy" id="2018667"/>
    <lineage>
        <taxon>Bacteria</taxon>
        <taxon>Bacillati</taxon>
        <taxon>Bacillota</taxon>
        <taxon>Clostridia</taxon>
        <taxon>Peptostreptococcales</taxon>
        <taxon>Thermotaleaceae</taxon>
        <taxon>Marinisporobacter</taxon>
    </lineage>
</organism>
<gene>
    <name evidence="1" type="ORF">EV214_12015</name>
</gene>
<name>A0A4R2KM59_9FIRM</name>
<dbReference type="EMBL" id="SLWV01000020">
    <property type="protein sequence ID" value="TCO71796.1"/>
    <property type="molecule type" value="Genomic_DNA"/>
</dbReference>
<dbReference type="PANTHER" id="PTHR37804">
    <property type="entry name" value="CDAA REGULATORY PROTEIN CDAR"/>
    <property type="match status" value="1"/>
</dbReference>
<dbReference type="Gene3D" id="2.170.120.30">
    <property type="match status" value="2"/>
</dbReference>
<sequence>MNNIWKKIKFNIGNTRFFSNNTMPKILSIVFAIIMWLYVMGEVNPQSMIELTNVEVQLLNVEELKESGLVIMGQKDFSVNVKISGRRNDIYKMRAQDLIARADIRGFDKGVNSVPVEISTSHNVSISEIFPSQIKITLDEIVQQQKPVMAQHIGIASEGFEPSEATISPTKVIVEGPESLVNKVTMVLVDVNIKDRQDDVIEKLPLKAVNSEGKKVNGVEVKNKYVEIVLPILRIKDVPISIAYEGAVKEGYEITNITLSQETVKIKGRKEIVESIKQINAKPINLEGVEKNVRKDIYLVLPKGIETPYLDKTPSTSIMVEPIKSKDFNFKSEEVNIKNVKQEYIADLSQFPQNIKVSVMAKESMLDKINKEDIELFIDANDLSEGLYYIQISHNISQKVENITIFPKQVDLIMKKQEEIQPTDKKANAEVNTEVLEE</sequence>
<dbReference type="RefSeq" id="WP_165916366.1">
    <property type="nucleotide sequence ID" value="NZ_SLWV01000020.1"/>
</dbReference>
<accession>A0A4R2KM59</accession>
<protein>
    <submittedName>
        <fullName evidence="1">YbbR domain-containing protein</fullName>
    </submittedName>
</protein>
<evidence type="ECO:0000313" key="2">
    <source>
        <dbReference type="Proteomes" id="UP000294919"/>
    </source>
</evidence>
<keyword evidence="2" id="KW-1185">Reference proteome</keyword>
<evidence type="ECO:0000313" key="1">
    <source>
        <dbReference type="EMBL" id="TCO71796.1"/>
    </source>
</evidence>
<reference evidence="1 2" key="1">
    <citation type="submission" date="2019-03" db="EMBL/GenBank/DDBJ databases">
        <title>Genomic Encyclopedia of Type Strains, Phase IV (KMG-IV): sequencing the most valuable type-strain genomes for metagenomic binning, comparative biology and taxonomic classification.</title>
        <authorList>
            <person name="Goeker M."/>
        </authorList>
    </citation>
    <scope>NUCLEOTIDE SEQUENCE [LARGE SCALE GENOMIC DNA]</scope>
    <source>
        <strain evidence="1 2">DSM 102940</strain>
    </source>
</reference>